<dbReference type="PANTHER" id="PTHR12835:SF5">
    <property type="entry name" value="BIOTIN--PROTEIN LIGASE"/>
    <property type="match status" value="1"/>
</dbReference>
<dbReference type="SUPFAM" id="SSF55681">
    <property type="entry name" value="Class II aaRS and biotin synthetases"/>
    <property type="match status" value="1"/>
</dbReference>
<dbReference type="GO" id="GO:0004077">
    <property type="term" value="F:biotin--[biotin carboxyl-carrier protein] ligase activity"/>
    <property type="evidence" value="ECO:0007669"/>
    <property type="project" value="InterPro"/>
</dbReference>
<protein>
    <recommendedName>
        <fullName evidence="2">BPL/LPL catalytic domain-containing protein</fullName>
    </recommendedName>
</protein>
<evidence type="ECO:0000259" key="2">
    <source>
        <dbReference type="PROSITE" id="PS51733"/>
    </source>
</evidence>
<evidence type="ECO:0000313" key="3">
    <source>
        <dbReference type="EMBL" id="SVC57164.1"/>
    </source>
</evidence>
<dbReference type="Pfam" id="PF03099">
    <property type="entry name" value="BPL_LplA_LipB"/>
    <property type="match status" value="1"/>
</dbReference>
<dbReference type="EMBL" id="UINC01098553">
    <property type="protein sequence ID" value="SVC57164.1"/>
    <property type="molecule type" value="Genomic_DNA"/>
</dbReference>
<dbReference type="Gene3D" id="3.30.930.10">
    <property type="entry name" value="Bira Bifunctional Protein, Domain 2"/>
    <property type="match status" value="1"/>
</dbReference>
<dbReference type="InterPro" id="IPR004408">
    <property type="entry name" value="Biotin_CoA_COase_ligase"/>
</dbReference>
<dbReference type="PANTHER" id="PTHR12835">
    <property type="entry name" value="BIOTIN PROTEIN LIGASE"/>
    <property type="match status" value="1"/>
</dbReference>
<accession>A0A382N7K8</accession>
<dbReference type="InterPro" id="IPR004143">
    <property type="entry name" value="BPL_LPL_catalytic"/>
</dbReference>
<dbReference type="NCBIfam" id="TIGR00121">
    <property type="entry name" value="birA_ligase"/>
    <property type="match status" value="1"/>
</dbReference>
<proteinExistence type="predicted"/>
<keyword evidence="1" id="KW-0436">Ligase</keyword>
<gene>
    <name evidence="3" type="ORF">METZ01_LOCUS310018</name>
</gene>
<organism evidence="3">
    <name type="scientific">marine metagenome</name>
    <dbReference type="NCBI Taxonomy" id="408172"/>
    <lineage>
        <taxon>unclassified sequences</taxon>
        <taxon>metagenomes</taxon>
        <taxon>ecological metagenomes</taxon>
    </lineage>
</organism>
<dbReference type="CDD" id="cd16442">
    <property type="entry name" value="BPL"/>
    <property type="match status" value="1"/>
</dbReference>
<feature type="domain" description="BPL/LPL catalytic" evidence="2">
    <location>
        <begin position="1"/>
        <end position="177"/>
    </location>
</feature>
<sequence>MKFEIFKFENVTSTNDIAINLIKKEQKETGCVYAETQTKGRGTHGKEWISDKGNLFGSIFFPLKNNYPPFNEFSTINPLIISDVIKHFCEKKNINLKFPNDIFVNGKKICGILQELIVSNSRRFLIIGIGVNIVSNPNINNKYQATNILLETQKKPKIKEIIDLIVSSYEKFFINLNSYNYEHFKKKADSMVLN</sequence>
<evidence type="ECO:0000256" key="1">
    <source>
        <dbReference type="ARBA" id="ARBA00022598"/>
    </source>
</evidence>
<dbReference type="PROSITE" id="PS51733">
    <property type="entry name" value="BPL_LPL_CATALYTIC"/>
    <property type="match status" value="1"/>
</dbReference>
<dbReference type="GO" id="GO:0005737">
    <property type="term" value="C:cytoplasm"/>
    <property type="evidence" value="ECO:0007669"/>
    <property type="project" value="TreeGrafter"/>
</dbReference>
<dbReference type="AlphaFoldDB" id="A0A382N7K8"/>
<name>A0A382N7K8_9ZZZZ</name>
<reference evidence="3" key="1">
    <citation type="submission" date="2018-05" db="EMBL/GenBank/DDBJ databases">
        <authorList>
            <person name="Lanie J.A."/>
            <person name="Ng W.-L."/>
            <person name="Kazmierczak K.M."/>
            <person name="Andrzejewski T.M."/>
            <person name="Davidsen T.M."/>
            <person name="Wayne K.J."/>
            <person name="Tettelin H."/>
            <person name="Glass J.I."/>
            <person name="Rusch D."/>
            <person name="Podicherti R."/>
            <person name="Tsui H.-C.T."/>
            <person name="Winkler M.E."/>
        </authorList>
    </citation>
    <scope>NUCLEOTIDE SEQUENCE</scope>
</reference>
<dbReference type="InterPro" id="IPR045864">
    <property type="entry name" value="aa-tRNA-synth_II/BPL/LPL"/>
</dbReference>